<protein>
    <recommendedName>
        <fullName evidence="2">3'-5' exonuclease domain-containing protein</fullName>
    </recommendedName>
</protein>
<evidence type="ECO:0000313" key="3">
    <source>
        <dbReference type="EMBL" id="KAK3249947.1"/>
    </source>
</evidence>
<gene>
    <name evidence="3" type="ORF">CYMTET_40651</name>
</gene>
<feature type="domain" description="3'-5' exonuclease" evidence="2">
    <location>
        <begin position="124"/>
        <end position="306"/>
    </location>
</feature>
<dbReference type="GO" id="GO:0003676">
    <property type="term" value="F:nucleic acid binding"/>
    <property type="evidence" value="ECO:0007669"/>
    <property type="project" value="InterPro"/>
</dbReference>
<dbReference type="Proteomes" id="UP001190700">
    <property type="component" value="Unassembled WGS sequence"/>
</dbReference>
<dbReference type="GO" id="GO:0008408">
    <property type="term" value="F:3'-5' exonuclease activity"/>
    <property type="evidence" value="ECO:0007669"/>
    <property type="project" value="InterPro"/>
</dbReference>
<keyword evidence="4" id="KW-1185">Reference proteome</keyword>
<dbReference type="PANTHER" id="PTHR43040">
    <property type="entry name" value="RIBONUCLEASE D"/>
    <property type="match status" value="1"/>
</dbReference>
<dbReference type="GO" id="GO:0006139">
    <property type="term" value="P:nucleobase-containing compound metabolic process"/>
    <property type="evidence" value="ECO:0007669"/>
    <property type="project" value="InterPro"/>
</dbReference>
<dbReference type="Gene3D" id="3.30.420.10">
    <property type="entry name" value="Ribonuclease H-like superfamily/Ribonuclease H"/>
    <property type="match status" value="1"/>
</dbReference>
<evidence type="ECO:0000313" key="4">
    <source>
        <dbReference type="Proteomes" id="UP001190700"/>
    </source>
</evidence>
<sequence length="352" mass="38584">MGKKAKVHCLACHHVFKKKWGEQKCPQCSSETLVDEQDSKPPVAKSVEIKVGDSLLDTLASDTSSAGSLHPSDGDRPLKKQKREGMPTSSQFPALLEAQQASKDILSRLMKIVTVVENTGKMFEFAINDIEKSDVIAVDCEAVCLSRTNAITLIQVATKSHVYLFDIMKLKGNAFEAAHDAGRRSLKGCLENPGITKLLFDCRRDSDSLFHQHDVSLKGVVDVQLLSVAAQRLMGQTVDRVDGFMKCSKRWLGRANVGGALGVKDRVGAQNNDEGNGALWGRRPLDMDAIRYAAADVLLLFPIQMAICSGLKEDMLRRVQEASECRVAEYRDMIKALPQGVHDETASVAPSF</sequence>
<dbReference type="Pfam" id="PF01612">
    <property type="entry name" value="DNA_pol_A_exo1"/>
    <property type="match status" value="1"/>
</dbReference>
<evidence type="ECO:0000259" key="2">
    <source>
        <dbReference type="Pfam" id="PF01612"/>
    </source>
</evidence>
<dbReference type="InterPro" id="IPR002562">
    <property type="entry name" value="3'-5'_exonuclease_dom"/>
</dbReference>
<reference evidence="3 4" key="1">
    <citation type="journal article" date="2015" name="Genome Biol. Evol.">
        <title>Comparative Genomics of a Bacterivorous Green Alga Reveals Evolutionary Causalities and Consequences of Phago-Mixotrophic Mode of Nutrition.</title>
        <authorList>
            <person name="Burns J.A."/>
            <person name="Paasch A."/>
            <person name="Narechania A."/>
            <person name="Kim E."/>
        </authorList>
    </citation>
    <scope>NUCLEOTIDE SEQUENCE [LARGE SCALE GENOMIC DNA]</scope>
    <source>
        <strain evidence="3 4">PLY_AMNH</strain>
    </source>
</reference>
<accession>A0AAE0C7S1</accession>
<dbReference type="InterPro" id="IPR036397">
    <property type="entry name" value="RNaseH_sf"/>
</dbReference>
<evidence type="ECO:0000256" key="1">
    <source>
        <dbReference type="SAM" id="MobiDB-lite"/>
    </source>
</evidence>
<organism evidence="3 4">
    <name type="scientific">Cymbomonas tetramitiformis</name>
    <dbReference type="NCBI Taxonomy" id="36881"/>
    <lineage>
        <taxon>Eukaryota</taxon>
        <taxon>Viridiplantae</taxon>
        <taxon>Chlorophyta</taxon>
        <taxon>Pyramimonadophyceae</taxon>
        <taxon>Pyramimonadales</taxon>
        <taxon>Pyramimonadaceae</taxon>
        <taxon>Cymbomonas</taxon>
    </lineage>
</organism>
<comment type="caution">
    <text evidence="3">The sequence shown here is derived from an EMBL/GenBank/DDBJ whole genome shotgun (WGS) entry which is preliminary data.</text>
</comment>
<feature type="region of interest" description="Disordered" evidence="1">
    <location>
        <begin position="61"/>
        <end position="92"/>
    </location>
</feature>
<dbReference type="InterPro" id="IPR012337">
    <property type="entry name" value="RNaseH-like_sf"/>
</dbReference>
<dbReference type="EMBL" id="LGRX02027014">
    <property type="protein sequence ID" value="KAK3249947.1"/>
    <property type="molecule type" value="Genomic_DNA"/>
</dbReference>
<dbReference type="PANTHER" id="PTHR43040:SF1">
    <property type="entry name" value="RIBONUCLEASE D"/>
    <property type="match status" value="1"/>
</dbReference>
<name>A0AAE0C7S1_9CHLO</name>
<dbReference type="SUPFAM" id="SSF53098">
    <property type="entry name" value="Ribonuclease H-like"/>
    <property type="match status" value="1"/>
</dbReference>
<proteinExistence type="predicted"/>
<dbReference type="AlphaFoldDB" id="A0AAE0C7S1"/>